<dbReference type="Proteomes" id="UP000324832">
    <property type="component" value="Unassembled WGS sequence"/>
</dbReference>
<feature type="region of interest" description="Disordered" evidence="1">
    <location>
        <begin position="51"/>
        <end position="71"/>
    </location>
</feature>
<accession>A0A5E4QGX8</accession>
<evidence type="ECO:0000313" key="2">
    <source>
        <dbReference type="EMBL" id="VVC97464.1"/>
    </source>
</evidence>
<keyword evidence="3" id="KW-1185">Reference proteome</keyword>
<evidence type="ECO:0000313" key="3">
    <source>
        <dbReference type="Proteomes" id="UP000324832"/>
    </source>
</evidence>
<sequence>MSGRPRTTSFAEGSKSVRKTFENQPPKPPLGGVKISMDVITAVINKCRSRYRTSQSNGHTRSRNTSSANVPTSSCFLKVTFAVLPR</sequence>
<protein>
    <submittedName>
        <fullName evidence="2">Uncharacterized protein</fullName>
    </submittedName>
</protein>
<gene>
    <name evidence="2" type="ORF">LSINAPIS_LOCUS8733</name>
</gene>
<dbReference type="EMBL" id="FZQP02003200">
    <property type="protein sequence ID" value="VVC97464.1"/>
    <property type="molecule type" value="Genomic_DNA"/>
</dbReference>
<name>A0A5E4QGX8_9NEOP</name>
<feature type="compositionally biased region" description="Polar residues" evidence="1">
    <location>
        <begin position="1"/>
        <end position="11"/>
    </location>
</feature>
<dbReference type="AlphaFoldDB" id="A0A5E4QGX8"/>
<reference evidence="2 3" key="1">
    <citation type="submission" date="2017-07" db="EMBL/GenBank/DDBJ databases">
        <authorList>
            <person name="Talla V."/>
            <person name="Backstrom N."/>
        </authorList>
    </citation>
    <scope>NUCLEOTIDE SEQUENCE [LARGE SCALE GENOMIC DNA]</scope>
</reference>
<organism evidence="2 3">
    <name type="scientific">Leptidea sinapis</name>
    <dbReference type="NCBI Taxonomy" id="189913"/>
    <lineage>
        <taxon>Eukaryota</taxon>
        <taxon>Metazoa</taxon>
        <taxon>Ecdysozoa</taxon>
        <taxon>Arthropoda</taxon>
        <taxon>Hexapoda</taxon>
        <taxon>Insecta</taxon>
        <taxon>Pterygota</taxon>
        <taxon>Neoptera</taxon>
        <taxon>Endopterygota</taxon>
        <taxon>Lepidoptera</taxon>
        <taxon>Glossata</taxon>
        <taxon>Ditrysia</taxon>
        <taxon>Papilionoidea</taxon>
        <taxon>Pieridae</taxon>
        <taxon>Dismorphiinae</taxon>
        <taxon>Leptidea</taxon>
    </lineage>
</organism>
<feature type="compositionally biased region" description="Polar residues" evidence="1">
    <location>
        <begin position="52"/>
        <end position="71"/>
    </location>
</feature>
<proteinExistence type="predicted"/>
<feature type="region of interest" description="Disordered" evidence="1">
    <location>
        <begin position="1"/>
        <end position="33"/>
    </location>
</feature>
<evidence type="ECO:0000256" key="1">
    <source>
        <dbReference type="SAM" id="MobiDB-lite"/>
    </source>
</evidence>